<evidence type="ECO:0000259" key="1">
    <source>
        <dbReference type="Pfam" id="PF14214"/>
    </source>
</evidence>
<dbReference type="AlphaFoldDB" id="A0A0D2PK10"/>
<dbReference type="Pfam" id="PF14214">
    <property type="entry name" value="Helitron_like_N"/>
    <property type="match status" value="1"/>
</dbReference>
<proteinExistence type="predicted"/>
<feature type="domain" description="Helitron helicase-like" evidence="1">
    <location>
        <begin position="27"/>
        <end position="178"/>
    </location>
</feature>
<feature type="non-terminal residue" evidence="2">
    <location>
        <position position="190"/>
    </location>
</feature>
<organism evidence="2 3">
    <name type="scientific">Hypholoma sublateritium (strain FD-334 SS-4)</name>
    <dbReference type="NCBI Taxonomy" id="945553"/>
    <lineage>
        <taxon>Eukaryota</taxon>
        <taxon>Fungi</taxon>
        <taxon>Dikarya</taxon>
        <taxon>Basidiomycota</taxon>
        <taxon>Agaricomycotina</taxon>
        <taxon>Agaricomycetes</taxon>
        <taxon>Agaricomycetidae</taxon>
        <taxon>Agaricales</taxon>
        <taxon>Agaricineae</taxon>
        <taxon>Strophariaceae</taxon>
        <taxon>Hypholoma</taxon>
    </lineage>
</organism>
<dbReference type="OMA" id="INANVPC"/>
<gene>
    <name evidence="2" type="ORF">HYPSUDRAFT_128517</name>
</gene>
<name>A0A0D2PK10_HYPSF</name>
<dbReference type="EMBL" id="KN817520">
    <property type="protein sequence ID" value="KJA28681.1"/>
    <property type="molecule type" value="Genomic_DNA"/>
</dbReference>
<keyword evidence="3" id="KW-1185">Reference proteome</keyword>
<dbReference type="STRING" id="945553.A0A0D2PK10"/>
<reference evidence="3" key="1">
    <citation type="submission" date="2014-04" db="EMBL/GenBank/DDBJ databases">
        <title>Evolutionary Origins and Diversification of the Mycorrhizal Mutualists.</title>
        <authorList>
            <consortium name="DOE Joint Genome Institute"/>
            <consortium name="Mycorrhizal Genomics Consortium"/>
            <person name="Kohler A."/>
            <person name="Kuo A."/>
            <person name="Nagy L.G."/>
            <person name="Floudas D."/>
            <person name="Copeland A."/>
            <person name="Barry K.W."/>
            <person name="Cichocki N."/>
            <person name="Veneault-Fourrey C."/>
            <person name="LaButti K."/>
            <person name="Lindquist E.A."/>
            <person name="Lipzen A."/>
            <person name="Lundell T."/>
            <person name="Morin E."/>
            <person name="Murat C."/>
            <person name="Riley R."/>
            <person name="Ohm R."/>
            <person name="Sun H."/>
            <person name="Tunlid A."/>
            <person name="Henrissat B."/>
            <person name="Grigoriev I.V."/>
            <person name="Hibbett D.S."/>
            <person name="Martin F."/>
        </authorList>
    </citation>
    <scope>NUCLEOTIDE SEQUENCE [LARGE SCALE GENOMIC DNA]</scope>
    <source>
        <strain evidence="3">FD-334 SS-4</strain>
    </source>
</reference>
<sequence length="190" mass="20891">MLASVSEDTIRIVCERVSKGDTVSYQNDDERKILKLMAEVNAINANVPCSVASKVNMCNEIRGLIISKGLPSFYLTLNPADVHNPIVRLLSGAEINVDHIIESLESSKTKTEQRLLVAKNPVVAAEFFNLYMTKFCELILGYCAENEVNEGGVLGHVSAYYGCVEAQGRGSLHCHMLVWISGALNCDEIR</sequence>
<protein>
    <recommendedName>
        <fullName evidence="1">Helitron helicase-like domain-containing protein</fullName>
    </recommendedName>
</protein>
<evidence type="ECO:0000313" key="2">
    <source>
        <dbReference type="EMBL" id="KJA28681.1"/>
    </source>
</evidence>
<dbReference type="InterPro" id="IPR025476">
    <property type="entry name" value="Helitron_helicase-like"/>
</dbReference>
<evidence type="ECO:0000313" key="3">
    <source>
        <dbReference type="Proteomes" id="UP000054270"/>
    </source>
</evidence>
<dbReference type="Proteomes" id="UP000054270">
    <property type="component" value="Unassembled WGS sequence"/>
</dbReference>
<dbReference type="OrthoDB" id="432234at2759"/>
<accession>A0A0D2PK10</accession>